<dbReference type="InterPro" id="IPR001544">
    <property type="entry name" value="Aminotrans_IV"/>
</dbReference>
<evidence type="ECO:0000313" key="21">
    <source>
        <dbReference type="Proteomes" id="UP000477680"/>
    </source>
</evidence>
<evidence type="ECO:0000256" key="15">
    <source>
        <dbReference type="PIRSR" id="PIRSR006468-1"/>
    </source>
</evidence>
<dbReference type="CDD" id="cd01557">
    <property type="entry name" value="BCAT_beta_family"/>
    <property type="match status" value="1"/>
</dbReference>
<dbReference type="NCBIfam" id="TIGR01123">
    <property type="entry name" value="ilvE_II"/>
    <property type="match status" value="1"/>
</dbReference>
<dbReference type="Gene3D" id="3.20.10.10">
    <property type="entry name" value="D-amino Acid Aminotransferase, subunit A, domain 2"/>
    <property type="match status" value="1"/>
</dbReference>
<evidence type="ECO:0000256" key="19">
    <source>
        <dbReference type="RuleBase" id="RU004519"/>
    </source>
</evidence>
<gene>
    <name evidence="20" type="ORF">G3T16_03590</name>
</gene>
<dbReference type="GO" id="GO:0009098">
    <property type="term" value="P:L-leucine biosynthetic process"/>
    <property type="evidence" value="ECO:0007669"/>
    <property type="project" value="UniProtKB-UniPathway"/>
</dbReference>
<dbReference type="GO" id="GO:0009097">
    <property type="term" value="P:isoleucine biosynthetic process"/>
    <property type="evidence" value="ECO:0007669"/>
    <property type="project" value="UniProtKB-UniPathway"/>
</dbReference>
<dbReference type="InterPro" id="IPR043132">
    <property type="entry name" value="BCAT-like_C"/>
</dbReference>
<evidence type="ECO:0000256" key="17">
    <source>
        <dbReference type="RuleBase" id="RU004516"/>
    </source>
</evidence>
<dbReference type="PANTHER" id="PTHR42825:SF2">
    <property type="entry name" value="BRANCHED-CHAIN-AMINO-ACID AMINOTRANSFERASE 3, CHLOROPLASTIC-RELATED"/>
    <property type="match status" value="1"/>
</dbReference>
<evidence type="ECO:0000256" key="10">
    <source>
        <dbReference type="ARBA" id="ARBA00022679"/>
    </source>
</evidence>
<dbReference type="InterPro" id="IPR005786">
    <property type="entry name" value="B_amino_transII"/>
</dbReference>
<dbReference type="InterPro" id="IPR033939">
    <property type="entry name" value="BCAT_family"/>
</dbReference>
<comment type="cofactor">
    <cofactor evidence="1 17">
        <name>pyridoxal 5'-phosphate</name>
        <dbReference type="ChEBI" id="CHEBI:597326"/>
    </cofactor>
</comment>
<evidence type="ECO:0000256" key="2">
    <source>
        <dbReference type="ARBA" id="ARBA00003109"/>
    </source>
</evidence>
<sequence>MTQPVPDHGIQDTGFQLQDGLDEAIAAFCLPEVLGFGSVFGPAMFRADYRDGQWLPGEFQRYGPIALEPGAKVLHYAQEVFEGLKAYRVDGREAALFRPEMNWRRLNSSAARLCLPAVPESVYVDGVFGVTALNEAFIPGASGESLYLRPFLFGTESNLGMGVAREVSFMVIASPSQAYHPGSMSLLIERGESRVAGGGIGAAKVGGNYACALQSAARCAELGYDLTLWLDPVKRRDIEELSGMNFFAVVDGRLLTPTLTGSILAGITRDSVIQLARSRGLEVEETSIAVDELLEWIAQGRCSECFACGTAAIIAPIRELGEADGRRCQLPPEGGAITASLRQALLDIQEGRAEDTFGWMAAIPDRYRRSSMSL</sequence>
<dbReference type="Gene3D" id="3.30.470.10">
    <property type="match status" value="1"/>
</dbReference>
<dbReference type="UniPathway" id="UPA00048">
    <property type="reaction ID" value="UER00073"/>
</dbReference>
<keyword evidence="18" id="KW-0100">Branched-chain amino acid biosynthesis</keyword>
<keyword evidence="21" id="KW-1185">Reference proteome</keyword>
<evidence type="ECO:0000256" key="14">
    <source>
        <dbReference type="ARBA" id="ARBA00049229"/>
    </source>
</evidence>
<dbReference type="UniPathway" id="UPA00049">
    <property type="reaction ID" value="UER00062"/>
</dbReference>
<dbReference type="EMBL" id="CP048711">
    <property type="protein sequence ID" value="QIB64616.1"/>
    <property type="molecule type" value="Genomic_DNA"/>
</dbReference>
<evidence type="ECO:0000313" key="20">
    <source>
        <dbReference type="EMBL" id="QIB64616.1"/>
    </source>
</evidence>
<comment type="catalytic activity">
    <reaction evidence="12 18">
        <text>L-valine + 2-oxoglutarate = 3-methyl-2-oxobutanoate + L-glutamate</text>
        <dbReference type="Rhea" id="RHEA:24813"/>
        <dbReference type="ChEBI" id="CHEBI:11851"/>
        <dbReference type="ChEBI" id="CHEBI:16810"/>
        <dbReference type="ChEBI" id="CHEBI:29985"/>
        <dbReference type="ChEBI" id="CHEBI:57762"/>
        <dbReference type="EC" id="2.6.1.42"/>
    </reaction>
</comment>
<dbReference type="UniPathway" id="UPA00047">
    <property type="reaction ID" value="UER00058"/>
</dbReference>
<evidence type="ECO:0000256" key="6">
    <source>
        <dbReference type="ARBA" id="ARBA00009320"/>
    </source>
</evidence>
<dbReference type="GO" id="GO:0052655">
    <property type="term" value="F:L-valine-2-oxoglutarate transaminase activity"/>
    <property type="evidence" value="ECO:0007669"/>
    <property type="project" value="RHEA"/>
</dbReference>
<keyword evidence="18" id="KW-0028">Amino-acid biosynthesis</keyword>
<dbReference type="EC" id="2.6.1.42" evidence="7 18"/>
<evidence type="ECO:0000256" key="5">
    <source>
        <dbReference type="ARBA" id="ARBA00005072"/>
    </source>
</evidence>
<dbReference type="GO" id="GO:0009099">
    <property type="term" value="P:L-valine biosynthetic process"/>
    <property type="evidence" value="ECO:0007669"/>
    <property type="project" value="UniProtKB-UniPathway"/>
</dbReference>
<comment type="catalytic activity">
    <reaction evidence="13 18">
        <text>L-isoleucine + 2-oxoglutarate = (S)-3-methyl-2-oxopentanoate + L-glutamate</text>
        <dbReference type="Rhea" id="RHEA:24801"/>
        <dbReference type="ChEBI" id="CHEBI:16810"/>
        <dbReference type="ChEBI" id="CHEBI:29985"/>
        <dbReference type="ChEBI" id="CHEBI:35146"/>
        <dbReference type="ChEBI" id="CHEBI:58045"/>
        <dbReference type="EC" id="2.6.1.42"/>
    </reaction>
</comment>
<evidence type="ECO:0000256" key="12">
    <source>
        <dbReference type="ARBA" id="ARBA00048212"/>
    </source>
</evidence>
<keyword evidence="10 18" id="KW-0808">Transferase</keyword>
<dbReference type="InterPro" id="IPR043131">
    <property type="entry name" value="BCAT-like_N"/>
</dbReference>
<name>A0A6C0TXW9_9GAMM</name>
<dbReference type="Pfam" id="PF01063">
    <property type="entry name" value="Aminotran_4"/>
    <property type="match status" value="1"/>
</dbReference>
<evidence type="ECO:0000256" key="8">
    <source>
        <dbReference type="ARBA" id="ARBA00018179"/>
    </source>
</evidence>
<evidence type="ECO:0000256" key="16">
    <source>
        <dbReference type="RuleBase" id="RU004106"/>
    </source>
</evidence>
<dbReference type="PIRSF" id="PIRSF006468">
    <property type="entry name" value="BCAT1"/>
    <property type="match status" value="1"/>
</dbReference>
<keyword evidence="11 17" id="KW-0663">Pyridoxal phosphate</keyword>
<reference evidence="20 21" key="1">
    <citation type="submission" date="2020-02" db="EMBL/GenBank/DDBJ databases">
        <title>Genome sequencing for Kineobactrum sp. M2.</title>
        <authorList>
            <person name="Park S.-J."/>
        </authorList>
    </citation>
    <scope>NUCLEOTIDE SEQUENCE [LARGE SCALE GENOMIC DNA]</scope>
    <source>
        <strain evidence="20 21">M2</strain>
    </source>
</reference>
<dbReference type="KEGG" id="kim:G3T16_03590"/>
<comment type="pathway">
    <text evidence="3 19">Amino-acid biosynthesis; L-isoleucine biosynthesis; L-isoleucine from 2-oxobutanoate: step 4/4.</text>
</comment>
<protein>
    <recommendedName>
        <fullName evidence="8 18">Branched-chain-amino-acid aminotransferase</fullName>
        <ecNumber evidence="7 18">2.6.1.42</ecNumber>
    </recommendedName>
</protein>
<proteinExistence type="inferred from homology"/>
<evidence type="ECO:0000256" key="1">
    <source>
        <dbReference type="ARBA" id="ARBA00001933"/>
    </source>
</evidence>
<dbReference type="GO" id="GO:0052654">
    <property type="term" value="F:L-leucine-2-oxoglutarate transaminase activity"/>
    <property type="evidence" value="ECO:0007669"/>
    <property type="project" value="RHEA"/>
</dbReference>
<evidence type="ECO:0000256" key="7">
    <source>
        <dbReference type="ARBA" id="ARBA00013053"/>
    </source>
</evidence>
<comment type="catalytic activity">
    <reaction evidence="14 18">
        <text>L-leucine + 2-oxoglutarate = 4-methyl-2-oxopentanoate + L-glutamate</text>
        <dbReference type="Rhea" id="RHEA:18321"/>
        <dbReference type="ChEBI" id="CHEBI:16810"/>
        <dbReference type="ChEBI" id="CHEBI:17865"/>
        <dbReference type="ChEBI" id="CHEBI:29985"/>
        <dbReference type="ChEBI" id="CHEBI:57427"/>
        <dbReference type="EC" id="2.6.1.42"/>
    </reaction>
</comment>
<comment type="pathway">
    <text evidence="4 19">Amino-acid biosynthesis; L-valine biosynthesis; L-valine from pyruvate: step 4/4.</text>
</comment>
<comment type="similarity">
    <text evidence="6 16">Belongs to the class-IV pyridoxal-phosphate-dependent aminotransferase family.</text>
</comment>
<accession>A0A6C0TXW9</accession>
<dbReference type="Proteomes" id="UP000477680">
    <property type="component" value="Chromosome"/>
</dbReference>
<keyword evidence="9 18" id="KW-0032">Aminotransferase</keyword>
<evidence type="ECO:0000256" key="4">
    <source>
        <dbReference type="ARBA" id="ARBA00004931"/>
    </source>
</evidence>
<dbReference type="InterPro" id="IPR018300">
    <property type="entry name" value="Aminotrans_IV_CS"/>
</dbReference>
<comment type="pathway">
    <text evidence="5 19">Amino-acid biosynthesis; L-leucine biosynthesis; L-leucine from 3-methyl-2-oxobutanoate: step 4/4.</text>
</comment>
<dbReference type="PROSITE" id="PS00770">
    <property type="entry name" value="AA_TRANSFER_CLASS_4"/>
    <property type="match status" value="1"/>
</dbReference>
<evidence type="ECO:0000256" key="13">
    <source>
        <dbReference type="ARBA" id="ARBA00048798"/>
    </source>
</evidence>
<dbReference type="RefSeq" id="WP_163493866.1">
    <property type="nucleotide sequence ID" value="NZ_CP048711.1"/>
</dbReference>
<organism evidence="20 21">
    <name type="scientific">Kineobactrum salinum</name>
    <dbReference type="NCBI Taxonomy" id="2708301"/>
    <lineage>
        <taxon>Bacteria</taxon>
        <taxon>Pseudomonadati</taxon>
        <taxon>Pseudomonadota</taxon>
        <taxon>Gammaproteobacteria</taxon>
        <taxon>Cellvibrionales</taxon>
        <taxon>Halieaceae</taxon>
        <taxon>Kineobactrum</taxon>
    </lineage>
</organism>
<dbReference type="GO" id="GO:0052656">
    <property type="term" value="F:L-isoleucine-2-oxoglutarate transaminase activity"/>
    <property type="evidence" value="ECO:0007669"/>
    <property type="project" value="RHEA"/>
</dbReference>
<evidence type="ECO:0000256" key="9">
    <source>
        <dbReference type="ARBA" id="ARBA00022576"/>
    </source>
</evidence>
<evidence type="ECO:0000256" key="18">
    <source>
        <dbReference type="RuleBase" id="RU004517"/>
    </source>
</evidence>
<dbReference type="NCBIfam" id="NF009897">
    <property type="entry name" value="PRK13357.1"/>
    <property type="match status" value="1"/>
</dbReference>
<evidence type="ECO:0000256" key="11">
    <source>
        <dbReference type="ARBA" id="ARBA00022898"/>
    </source>
</evidence>
<dbReference type="AlphaFoldDB" id="A0A6C0TXW9"/>
<dbReference type="PANTHER" id="PTHR42825">
    <property type="entry name" value="AMINO ACID AMINOTRANSFERASE"/>
    <property type="match status" value="1"/>
</dbReference>
<dbReference type="SUPFAM" id="SSF56752">
    <property type="entry name" value="D-aminoacid aminotransferase-like PLP-dependent enzymes"/>
    <property type="match status" value="1"/>
</dbReference>
<feature type="modified residue" description="N6-(pyridoxal phosphate)lysine" evidence="15">
    <location>
        <position position="204"/>
    </location>
</feature>
<evidence type="ECO:0000256" key="3">
    <source>
        <dbReference type="ARBA" id="ARBA00004824"/>
    </source>
</evidence>
<dbReference type="InterPro" id="IPR036038">
    <property type="entry name" value="Aminotransferase-like"/>
</dbReference>
<comment type="function">
    <text evidence="2">Acts on leucine, isoleucine and valine.</text>
</comment>